<feature type="compositionally biased region" description="Polar residues" evidence="1">
    <location>
        <begin position="42"/>
        <end position="58"/>
    </location>
</feature>
<feature type="region of interest" description="Disordered" evidence="1">
    <location>
        <begin position="204"/>
        <end position="241"/>
    </location>
</feature>
<feature type="compositionally biased region" description="Acidic residues" evidence="1">
    <location>
        <begin position="207"/>
        <end position="241"/>
    </location>
</feature>
<evidence type="ECO:0008006" key="4">
    <source>
        <dbReference type="Google" id="ProtNLM"/>
    </source>
</evidence>
<name>A0A7S2UPV8_9STRA</name>
<evidence type="ECO:0000313" key="3">
    <source>
        <dbReference type="EMBL" id="CAD9825012.1"/>
    </source>
</evidence>
<gene>
    <name evidence="3" type="ORF">ASEP1449_LOCUS16846</name>
</gene>
<dbReference type="Pfam" id="PF02033">
    <property type="entry name" value="RBFA"/>
    <property type="match status" value="1"/>
</dbReference>
<dbReference type="PANTHER" id="PTHR33515:SF1">
    <property type="entry name" value="RIBOSOME-BINDING FACTOR A, CHLOROPLASTIC-RELATED"/>
    <property type="match status" value="1"/>
</dbReference>
<feature type="signal peptide" evidence="2">
    <location>
        <begin position="1"/>
        <end position="20"/>
    </location>
</feature>
<evidence type="ECO:0000256" key="1">
    <source>
        <dbReference type="SAM" id="MobiDB-lite"/>
    </source>
</evidence>
<organism evidence="3">
    <name type="scientific">Attheya septentrionalis</name>
    <dbReference type="NCBI Taxonomy" id="420275"/>
    <lineage>
        <taxon>Eukaryota</taxon>
        <taxon>Sar</taxon>
        <taxon>Stramenopiles</taxon>
        <taxon>Ochrophyta</taxon>
        <taxon>Bacillariophyta</taxon>
        <taxon>Coscinodiscophyceae</taxon>
        <taxon>Chaetocerotophycidae</taxon>
        <taxon>Chaetocerotales</taxon>
        <taxon>Attheyaceae</taxon>
        <taxon>Attheya</taxon>
    </lineage>
</organism>
<dbReference type="InterPro" id="IPR000238">
    <property type="entry name" value="RbfA"/>
</dbReference>
<evidence type="ECO:0000256" key="2">
    <source>
        <dbReference type="SAM" id="SignalP"/>
    </source>
</evidence>
<accession>A0A7S2UPV8</accession>
<dbReference type="SUPFAM" id="SSF89919">
    <property type="entry name" value="Ribosome-binding factor A, RbfA"/>
    <property type="match status" value="1"/>
</dbReference>
<dbReference type="PANTHER" id="PTHR33515">
    <property type="entry name" value="RIBOSOME-BINDING FACTOR A, CHLOROPLASTIC-RELATED"/>
    <property type="match status" value="1"/>
</dbReference>
<reference evidence="3" key="1">
    <citation type="submission" date="2021-01" db="EMBL/GenBank/DDBJ databases">
        <authorList>
            <person name="Corre E."/>
            <person name="Pelletier E."/>
            <person name="Niang G."/>
            <person name="Scheremetjew M."/>
            <person name="Finn R."/>
            <person name="Kale V."/>
            <person name="Holt S."/>
            <person name="Cochrane G."/>
            <person name="Meng A."/>
            <person name="Brown T."/>
            <person name="Cohen L."/>
        </authorList>
    </citation>
    <scope>NUCLEOTIDE SEQUENCE</scope>
    <source>
        <strain evidence="3">CCMP2084</strain>
    </source>
</reference>
<dbReference type="InterPro" id="IPR015946">
    <property type="entry name" value="KH_dom-like_a/b"/>
</dbReference>
<dbReference type="EMBL" id="HBHQ01024994">
    <property type="protein sequence ID" value="CAD9825012.1"/>
    <property type="molecule type" value="Transcribed_RNA"/>
</dbReference>
<sequence>MMKLRSLIFAGAVMLAPATAFIATCHTRAEVSSSSCSALHMGYQSNRASPGRSTSRYGSQDRSKRQERVGHLVRAEISSILTLSHEIKHSDYLEGELRKRISVVNVDVSPDLAQARITVSLVGGNHDTKEDAVVDQRRAYSWLVRSTKMIRHALAQRLSHMKGVPNLTFVLADVGAAVDVMQLIEKVAKGYKREDLDDPTGMVMGMDFDDDDDGGWIDEDDDDDEEDWLDEDDDDEDEEKN</sequence>
<dbReference type="AlphaFoldDB" id="A0A7S2UPV8"/>
<dbReference type="Gene3D" id="3.30.300.20">
    <property type="match status" value="1"/>
</dbReference>
<feature type="region of interest" description="Disordered" evidence="1">
    <location>
        <begin position="42"/>
        <end position="66"/>
    </location>
</feature>
<dbReference type="InterPro" id="IPR023799">
    <property type="entry name" value="RbfA_dom_sf"/>
</dbReference>
<dbReference type="GO" id="GO:0006364">
    <property type="term" value="P:rRNA processing"/>
    <property type="evidence" value="ECO:0007669"/>
    <property type="project" value="InterPro"/>
</dbReference>
<dbReference type="GO" id="GO:0005829">
    <property type="term" value="C:cytosol"/>
    <property type="evidence" value="ECO:0007669"/>
    <property type="project" value="TreeGrafter"/>
</dbReference>
<dbReference type="GO" id="GO:0043024">
    <property type="term" value="F:ribosomal small subunit binding"/>
    <property type="evidence" value="ECO:0007669"/>
    <property type="project" value="TreeGrafter"/>
</dbReference>
<feature type="chain" id="PRO_5030991354" description="Ribosome-binding factor A" evidence="2">
    <location>
        <begin position="21"/>
        <end position="241"/>
    </location>
</feature>
<proteinExistence type="predicted"/>
<keyword evidence="2" id="KW-0732">Signal</keyword>
<protein>
    <recommendedName>
        <fullName evidence="4">Ribosome-binding factor A</fullName>
    </recommendedName>
</protein>